<dbReference type="SFLD" id="SFLDG01070">
    <property type="entry name" value="PLP-dependent"/>
    <property type="match status" value="1"/>
</dbReference>
<sequence>MHTAHTPASNWQKELQSSARDLRGLIERLQRLHDVTESDIMSTPWAERIAAALKNESQLQSRFRFAVTDSYLLRARLDHDRCAILGQVLPDPTELDDPVFELDDPLAEESHMPVPGLTHRYPDRVLWYLSHNCAVYCRFCMRKRKVSKAGTAPAGDQIAQALAYIREHSELHEVILSGGDPLSHSDATLDEILGALKGIDHIMSVRIHSRMPVTLPARITEELIQVLRRHAPLTLVTHFNHAQELGEDSLEAIRRLRSAGILLLNQSVLLKGINDTQEDLRELFLSLIKNGVKPYYLHQCDEVRGVSQFRVPIERGIELMKGLRGRIPGIALPLYVVDLPGGGGKVPADSSYLRRADAEGYVYENYEGHAYVLAPTYESSHQWTLPLKGADR</sequence>
<proteinExistence type="inferred from homology"/>
<evidence type="ECO:0000256" key="3">
    <source>
        <dbReference type="ARBA" id="ARBA00008703"/>
    </source>
</evidence>
<dbReference type="EMBL" id="WBUI01000001">
    <property type="protein sequence ID" value="KAB2935503.1"/>
    <property type="molecule type" value="Genomic_DNA"/>
</dbReference>
<dbReference type="SUPFAM" id="SSF102114">
    <property type="entry name" value="Radical SAM enzymes"/>
    <property type="match status" value="1"/>
</dbReference>
<name>A0A833H5C4_9LEPT</name>
<evidence type="ECO:0000256" key="10">
    <source>
        <dbReference type="ARBA" id="ARBA00023235"/>
    </source>
</evidence>
<accession>A0A833H5C4</accession>
<organism evidence="14 15">
    <name type="scientific">Leptonema illini</name>
    <dbReference type="NCBI Taxonomy" id="183"/>
    <lineage>
        <taxon>Bacteria</taxon>
        <taxon>Pseudomonadati</taxon>
        <taxon>Spirochaetota</taxon>
        <taxon>Spirochaetia</taxon>
        <taxon>Leptospirales</taxon>
        <taxon>Leptospiraceae</taxon>
        <taxon>Leptonema</taxon>
    </lineage>
</organism>
<feature type="binding site" evidence="11">
    <location>
        <position position="133"/>
    </location>
    <ligand>
        <name>[4Fe-4S] cluster</name>
        <dbReference type="ChEBI" id="CHEBI:49883"/>
        <note>4Fe-4S-S-AdoMet</note>
    </ligand>
</feature>
<comment type="caution">
    <text evidence="14">The sequence shown here is derived from an EMBL/GenBank/DDBJ whole genome shotgun (WGS) entry which is preliminary data.</text>
</comment>
<evidence type="ECO:0000256" key="1">
    <source>
        <dbReference type="ARBA" id="ARBA00001933"/>
    </source>
</evidence>
<evidence type="ECO:0000313" key="14">
    <source>
        <dbReference type="EMBL" id="KAB2935503.1"/>
    </source>
</evidence>
<dbReference type="Pfam" id="PF04055">
    <property type="entry name" value="Radical_SAM"/>
    <property type="match status" value="1"/>
</dbReference>
<feature type="binding site" evidence="11">
    <location>
        <position position="140"/>
    </location>
    <ligand>
        <name>[4Fe-4S] cluster</name>
        <dbReference type="ChEBI" id="CHEBI:49883"/>
        <note>4Fe-4S-S-AdoMet</note>
    </ligand>
</feature>
<feature type="domain" description="Radical SAM core" evidence="13">
    <location>
        <begin position="119"/>
        <end position="331"/>
    </location>
</feature>
<dbReference type="NCBIfam" id="TIGR00238">
    <property type="entry name" value="KamA family radical SAM protein"/>
    <property type="match status" value="1"/>
</dbReference>
<dbReference type="Gene3D" id="3.20.20.70">
    <property type="entry name" value="Aldolase class I"/>
    <property type="match status" value="1"/>
</dbReference>
<dbReference type="InterPro" id="IPR003739">
    <property type="entry name" value="Lys_aminomutase/Glu_NH3_mut"/>
</dbReference>
<keyword evidence="7 12" id="KW-0663">Pyridoxal phosphate</keyword>
<dbReference type="InterPro" id="IPR025895">
    <property type="entry name" value="LAM_C_dom"/>
</dbReference>
<evidence type="ECO:0000256" key="4">
    <source>
        <dbReference type="ARBA" id="ARBA00022485"/>
    </source>
</evidence>
<evidence type="ECO:0000313" key="15">
    <source>
        <dbReference type="Proteomes" id="UP000460298"/>
    </source>
</evidence>
<dbReference type="PANTHER" id="PTHR30538">
    <property type="entry name" value="LYSINE 2,3-AMINOMUTASE-RELATED"/>
    <property type="match status" value="1"/>
</dbReference>
<protein>
    <submittedName>
        <fullName evidence="14">KamA family radical SAM protein</fullName>
    </submittedName>
</protein>
<dbReference type="CDD" id="cd01335">
    <property type="entry name" value="Radical_SAM"/>
    <property type="match status" value="1"/>
</dbReference>
<dbReference type="PIRSF" id="PIRSF004911">
    <property type="entry name" value="DUF160"/>
    <property type="match status" value="1"/>
</dbReference>
<dbReference type="Pfam" id="PF12544">
    <property type="entry name" value="LAM_C"/>
    <property type="match status" value="1"/>
</dbReference>
<evidence type="ECO:0000256" key="2">
    <source>
        <dbReference type="ARBA" id="ARBA00001966"/>
    </source>
</evidence>
<gene>
    <name evidence="14" type="ORF">F9K24_01880</name>
</gene>
<dbReference type="InterPro" id="IPR007197">
    <property type="entry name" value="rSAM"/>
</dbReference>
<comment type="cofactor">
    <cofactor evidence="1 12">
        <name>pyridoxal 5'-phosphate</name>
        <dbReference type="ChEBI" id="CHEBI:597326"/>
    </cofactor>
</comment>
<evidence type="ECO:0000256" key="9">
    <source>
        <dbReference type="ARBA" id="ARBA00023014"/>
    </source>
</evidence>
<feature type="modified residue" description="N6-(pyridoxal phosphate)lysine" evidence="12">
    <location>
        <position position="345"/>
    </location>
</feature>
<comment type="cofactor">
    <cofactor evidence="2">
        <name>[4Fe-4S] cluster</name>
        <dbReference type="ChEBI" id="CHEBI:49883"/>
    </cofactor>
</comment>
<dbReference type="AlphaFoldDB" id="A0A833H5C4"/>
<dbReference type="PANTHER" id="PTHR30538:SF1">
    <property type="entry name" value="L-LYSINE 2,3-AMINOMUTASE"/>
    <property type="match status" value="1"/>
</dbReference>
<keyword evidence="4 11" id="KW-0004">4Fe-4S</keyword>
<dbReference type="Proteomes" id="UP000460298">
    <property type="component" value="Unassembled WGS sequence"/>
</dbReference>
<dbReference type="InterPro" id="IPR013785">
    <property type="entry name" value="Aldolase_TIM"/>
</dbReference>
<feature type="binding site" evidence="11">
    <location>
        <position position="137"/>
    </location>
    <ligand>
        <name>[4Fe-4S] cluster</name>
        <dbReference type="ChEBI" id="CHEBI:49883"/>
        <note>4Fe-4S-S-AdoMet</note>
    </ligand>
</feature>
<evidence type="ECO:0000256" key="5">
    <source>
        <dbReference type="ARBA" id="ARBA00022691"/>
    </source>
</evidence>
<keyword evidence="8" id="KW-0408">Iron</keyword>
<keyword evidence="10" id="KW-0413">Isomerase</keyword>
<evidence type="ECO:0000256" key="12">
    <source>
        <dbReference type="PIRSR" id="PIRSR603739-50"/>
    </source>
</evidence>
<dbReference type="SMART" id="SM00729">
    <property type="entry name" value="Elp3"/>
    <property type="match status" value="1"/>
</dbReference>
<dbReference type="GO" id="GO:0046872">
    <property type="term" value="F:metal ion binding"/>
    <property type="evidence" value="ECO:0007669"/>
    <property type="project" value="UniProtKB-KW"/>
</dbReference>
<keyword evidence="5" id="KW-0949">S-adenosyl-L-methionine</keyword>
<evidence type="ECO:0000256" key="8">
    <source>
        <dbReference type="ARBA" id="ARBA00023004"/>
    </source>
</evidence>
<keyword evidence="6 11" id="KW-0479">Metal-binding</keyword>
<evidence type="ECO:0000256" key="6">
    <source>
        <dbReference type="ARBA" id="ARBA00022723"/>
    </source>
</evidence>
<evidence type="ECO:0000256" key="11">
    <source>
        <dbReference type="PIRSR" id="PIRSR004911-1"/>
    </source>
</evidence>
<keyword evidence="9 11" id="KW-0411">Iron-sulfur</keyword>
<dbReference type="InterPro" id="IPR006638">
    <property type="entry name" value="Elp3/MiaA/NifB-like_rSAM"/>
</dbReference>
<reference evidence="14 15" key="1">
    <citation type="submission" date="2019-10" db="EMBL/GenBank/DDBJ databases">
        <title>Extracellular Electron Transfer in a Candidatus Methanoperedens spp. Enrichment Culture.</title>
        <authorList>
            <person name="Berger S."/>
            <person name="Rangel Shaw D."/>
            <person name="Berben T."/>
            <person name="In 'T Zandt M."/>
            <person name="Frank J."/>
            <person name="Reimann J."/>
            <person name="Jetten M.S.M."/>
            <person name="Welte C.U."/>
        </authorList>
    </citation>
    <scope>NUCLEOTIDE SEQUENCE [LARGE SCALE GENOMIC DNA]</scope>
    <source>
        <strain evidence="14">SB12</strain>
    </source>
</reference>
<dbReference type="GO" id="GO:0016853">
    <property type="term" value="F:isomerase activity"/>
    <property type="evidence" value="ECO:0007669"/>
    <property type="project" value="UniProtKB-KW"/>
</dbReference>
<evidence type="ECO:0000256" key="7">
    <source>
        <dbReference type="ARBA" id="ARBA00022898"/>
    </source>
</evidence>
<dbReference type="SFLD" id="SFLDS00029">
    <property type="entry name" value="Radical_SAM"/>
    <property type="match status" value="1"/>
</dbReference>
<comment type="similarity">
    <text evidence="3">Belongs to the radical SAM superfamily. KamA family.</text>
</comment>
<evidence type="ECO:0000259" key="13">
    <source>
        <dbReference type="PROSITE" id="PS51918"/>
    </source>
</evidence>
<dbReference type="InterPro" id="IPR058240">
    <property type="entry name" value="rSAM_sf"/>
</dbReference>
<dbReference type="PROSITE" id="PS51918">
    <property type="entry name" value="RADICAL_SAM"/>
    <property type="match status" value="1"/>
</dbReference>
<dbReference type="GO" id="GO:0051539">
    <property type="term" value="F:4 iron, 4 sulfur cluster binding"/>
    <property type="evidence" value="ECO:0007669"/>
    <property type="project" value="UniProtKB-KW"/>
</dbReference>